<evidence type="ECO:0000313" key="8">
    <source>
        <dbReference type="RefSeq" id="XP_027089787.1"/>
    </source>
</evidence>
<keyword evidence="5 6" id="KW-0560">Oxidoreductase</keyword>
<dbReference type="RefSeq" id="XP_027089787.1">
    <property type="nucleotide sequence ID" value="XM_027233986.2"/>
</dbReference>
<dbReference type="Gene3D" id="3.50.50.60">
    <property type="entry name" value="FAD/NAD(P)-binding domain"/>
    <property type="match status" value="2"/>
</dbReference>
<reference evidence="8" key="2">
    <citation type="submission" date="2025-08" db="UniProtKB">
        <authorList>
            <consortium name="RefSeq"/>
        </authorList>
    </citation>
    <scope>IDENTIFICATION</scope>
    <source>
        <tissue evidence="8">Leaves</tissue>
    </source>
</reference>
<evidence type="ECO:0000256" key="1">
    <source>
        <dbReference type="ARBA" id="ARBA00009183"/>
    </source>
</evidence>
<dbReference type="PIRSF" id="PIRSF000332">
    <property type="entry name" value="FMO"/>
    <property type="match status" value="1"/>
</dbReference>
<evidence type="ECO:0000256" key="2">
    <source>
        <dbReference type="ARBA" id="ARBA00022630"/>
    </source>
</evidence>
<dbReference type="InterPro" id="IPR050346">
    <property type="entry name" value="FMO-like"/>
</dbReference>
<dbReference type="InterPro" id="IPR036188">
    <property type="entry name" value="FAD/NAD-bd_sf"/>
</dbReference>
<evidence type="ECO:0000256" key="6">
    <source>
        <dbReference type="RuleBase" id="RU361177"/>
    </source>
</evidence>
<evidence type="ECO:0000313" key="7">
    <source>
        <dbReference type="Proteomes" id="UP001652660"/>
    </source>
</evidence>
<evidence type="ECO:0000256" key="4">
    <source>
        <dbReference type="ARBA" id="ARBA00022857"/>
    </source>
</evidence>
<comment type="cofactor">
    <cofactor evidence="6">
        <name>FAD</name>
        <dbReference type="ChEBI" id="CHEBI:57692"/>
    </cofactor>
</comment>
<dbReference type="GO" id="GO:0050661">
    <property type="term" value="F:NADP binding"/>
    <property type="evidence" value="ECO:0007669"/>
    <property type="project" value="InterPro"/>
</dbReference>
<keyword evidence="3 6" id="KW-0274">FAD</keyword>
<dbReference type="SUPFAM" id="SSF51905">
    <property type="entry name" value="FAD/NAD(P)-binding domain"/>
    <property type="match status" value="2"/>
</dbReference>
<dbReference type="Pfam" id="PF00743">
    <property type="entry name" value="FMO-like"/>
    <property type="match status" value="1"/>
</dbReference>
<dbReference type="GO" id="GO:0050660">
    <property type="term" value="F:flavin adenine dinucleotide binding"/>
    <property type="evidence" value="ECO:0007669"/>
    <property type="project" value="InterPro"/>
</dbReference>
<keyword evidence="2 6" id="KW-0285">Flavoprotein</keyword>
<keyword evidence="7" id="KW-1185">Reference proteome</keyword>
<sequence>MAMDIHMPKSRAPNQENRTIAIIGAGVSGLLACKYALQKGFSPTVFEARSSIGGVWSRTCDSTKLQTPKNHYRFSDFAWSDSVKEAFPDHNQVREYIYSYALHFNILPHIKFNCKVVSVDYLCTSSEEDMSSWELWAGTGEAFSPKGKWHVSVQDLQTSADTTQVYQFDFVILCLGKFSGLANIPQFSMNKGPEVFDGEVMHSMDYAAMDNAAEFIKNKRVTIVGFQKSAIDIGTEIAKVNGAKHPCTLLFRTAHWSVPENLVEFIFRNLNRVSELTVHKPDEAFFLWLLAALLSPLLWIYSKVIENYLKWLYPLAKYDIIPEHGFLGQIRSCMLTVLPADFYEIVREGCLILKKAQTFSFCQTGVVVDDEDVPLETDIVIFATGYKSDQKFASVFKSIDFQKYLLGSSAPFYRECIHPKIPQLAIVGYSESHATIYTTEIRAKWLAHFLEGNFRLPTIREMEHNVMRWEKCMRRYTDPNFKRGCVSVMLQIYCNDEICRDMNCNPRRKKSILSELFAPYGPSDYADLSSLGREE</sequence>
<reference evidence="7" key="1">
    <citation type="journal article" date="2025" name="Foods">
        <title>Unveiling the Microbial Signatures of Arabica Coffee Cherries: Insights into Ripeness Specific Diversity, Functional Traits, and Implications for Quality and Safety.</title>
        <authorList>
            <consortium name="RefSeq"/>
            <person name="Tenea G.N."/>
            <person name="Cifuentes V."/>
            <person name="Reyes P."/>
            <person name="Cevallos-Vallejos M."/>
        </authorList>
    </citation>
    <scope>NUCLEOTIDE SEQUENCE [LARGE SCALE GENOMIC DNA]</scope>
</reference>
<dbReference type="InterPro" id="IPR000960">
    <property type="entry name" value="Flavin_mOase"/>
</dbReference>
<keyword evidence="6 8" id="KW-0503">Monooxygenase</keyword>
<proteinExistence type="inferred from homology"/>
<protein>
    <recommendedName>
        <fullName evidence="6">Flavin-containing monooxygenase</fullName>
        <ecNumber evidence="6">1.-.-.-</ecNumber>
    </recommendedName>
</protein>
<dbReference type="AlphaFoldDB" id="A0A6P6UJ58"/>
<dbReference type="InterPro" id="IPR020946">
    <property type="entry name" value="Flavin_mOase-like"/>
</dbReference>
<evidence type="ECO:0000256" key="5">
    <source>
        <dbReference type="ARBA" id="ARBA00023002"/>
    </source>
</evidence>
<keyword evidence="4" id="KW-0521">NADP</keyword>
<dbReference type="OrthoDB" id="66881at2759"/>
<name>A0A6P6UJ58_COFAR</name>
<accession>A0A6P6UJ58</accession>
<comment type="similarity">
    <text evidence="1 6">Belongs to the FMO family.</text>
</comment>
<organism evidence="7 8">
    <name type="scientific">Coffea arabica</name>
    <name type="common">Arabian coffee</name>
    <dbReference type="NCBI Taxonomy" id="13443"/>
    <lineage>
        <taxon>Eukaryota</taxon>
        <taxon>Viridiplantae</taxon>
        <taxon>Streptophyta</taxon>
        <taxon>Embryophyta</taxon>
        <taxon>Tracheophyta</taxon>
        <taxon>Spermatophyta</taxon>
        <taxon>Magnoliopsida</taxon>
        <taxon>eudicotyledons</taxon>
        <taxon>Gunneridae</taxon>
        <taxon>Pentapetalae</taxon>
        <taxon>asterids</taxon>
        <taxon>lamiids</taxon>
        <taxon>Gentianales</taxon>
        <taxon>Rubiaceae</taxon>
        <taxon>Ixoroideae</taxon>
        <taxon>Gardenieae complex</taxon>
        <taxon>Bertiereae - Coffeeae clade</taxon>
        <taxon>Coffeeae</taxon>
        <taxon>Coffea</taxon>
    </lineage>
</organism>
<dbReference type="EC" id="1.-.-.-" evidence="6"/>
<evidence type="ECO:0000256" key="3">
    <source>
        <dbReference type="ARBA" id="ARBA00022827"/>
    </source>
</evidence>
<dbReference type="FunFam" id="3.50.50.60:FF:000403">
    <property type="entry name" value="Flavin-containing monooxygenase"/>
    <property type="match status" value="1"/>
</dbReference>
<dbReference type="GO" id="GO:0004499">
    <property type="term" value="F:N,N-dimethylaniline monooxygenase activity"/>
    <property type="evidence" value="ECO:0007669"/>
    <property type="project" value="InterPro"/>
</dbReference>
<dbReference type="Proteomes" id="UP001652660">
    <property type="component" value="Chromosome 10c"/>
</dbReference>
<dbReference type="PANTHER" id="PTHR23023">
    <property type="entry name" value="DIMETHYLANILINE MONOOXYGENASE"/>
    <property type="match status" value="1"/>
</dbReference>
<dbReference type="FunFam" id="3.50.50.60:FF:000169">
    <property type="entry name" value="Flavin-containing monooxygenase"/>
    <property type="match status" value="1"/>
</dbReference>
<dbReference type="GeneID" id="113710913"/>
<gene>
    <name evidence="8" type="primary">LOC113710913</name>
</gene>